<feature type="compositionally biased region" description="Basic and acidic residues" evidence="1">
    <location>
        <begin position="42"/>
        <end position="69"/>
    </location>
</feature>
<name>A0A923M967_9BURK</name>
<feature type="region of interest" description="Disordered" evidence="1">
    <location>
        <begin position="1"/>
        <end position="69"/>
    </location>
</feature>
<reference evidence="2" key="1">
    <citation type="submission" date="2020-08" db="EMBL/GenBank/DDBJ databases">
        <title>Ramlibacter sp. GTP1 16S ribosomal RNA gene genome sequencing and assembly.</title>
        <authorList>
            <person name="Kang M."/>
        </authorList>
    </citation>
    <scope>NUCLEOTIDE SEQUENCE</scope>
    <source>
        <strain evidence="2">GTP1</strain>
    </source>
</reference>
<evidence type="ECO:0000313" key="3">
    <source>
        <dbReference type="Proteomes" id="UP000596827"/>
    </source>
</evidence>
<dbReference type="AlphaFoldDB" id="A0A923M967"/>
<dbReference type="Proteomes" id="UP000596827">
    <property type="component" value="Unassembled WGS sequence"/>
</dbReference>
<accession>A0A923M967</accession>
<sequence length="69" mass="7628">MTRADHGYRNEVSWDDGKGRQPYQNQGKKEEGPPNGGDEFEAGDRGDLSGRNLDQQERAKGVPDGDPLK</sequence>
<dbReference type="EMBL" id="JACORU010000004">
    <property type="protein sequence ID" value="MBC5765191.1"/>
    <property type="molecule type" value="Genomic_DNA"/>
</dbReference>
<dbReference type="RefSeq" id="WP_187081672.1">
    <property type="nucleotide sequence ID" value="NZ_JACORU010000004.1"/>
</dbReference>
<proteinExistence type="predicted"/>
<organism evidence="2 3">
    <name type="scientific">Ramlibacter albus</name>
    <dbReference type="NCBI Taxonomy" id="2079448"/>
    <lineage>
        <taxon>Bacteria</taxon>
        <taxon>Pseudomonadati</taxon>
        <taxon>Pseudomonadota</taxon>
        <taxon>Betaproteobacteria</taxon>
        <taxon>Burkholderiales</taxon>
        <taxon>Comamonadaceae</taxon>
        <taxon>Ramlibacter</taxon>
    </lineage>
</organism>
<gene>
    <name evidence="2" type="ORF">H8R02_12060</name>
</gene>
<evidence type="ECO:0000256" key="1">
    <source>
        <dbReference type="SAM" id="MobiDB-lite"/>
    </source>
</evidence>
<keyword evidence="3" id="KW-1185">Reference proteome</keyword>
<protein>
    <submittedName>
        <fullName evidence="2">Uncharacterized protein</fullName>
    </submittedName>
</protein>
<evidence type="ECO:0000313" key="2">
    <source>
        <dbReference type="EMBL" id="MBC5765191.1"/>
    </source>
</evidence>
<comment type="caution">
    <text evidence="2">The sequence shown here is derived from an EMBL/GenBank/DDBJ whole genome shotgun (WGS) entry which is preliminary data.</text>
</comment>